<proteinExistence type="inferred from homology"/>
<feature type="domain" description="Peptidase M14" evidence="12">
    <location>
        <begin position="57"/>
        <end position="350"/>
    </location>
</feature>
<dbReference type="InterPro" id="IPR057247">
    <property type="entry name" value="CARBOXYPEPT_ZN_2"/>
</dbReference>
<comment type="cofactor">
    <cofactor evidence="1">
        <name>Zn(2+)</name>
        <dbReference type="ChEBI" id="CHEBI:29105"/>
    </cofactor>
</comment>
<accession>A0A8B8IHB9</accession>
<dbReference type="AlphaFoldDB" id="A0A8B8IHB9"/>
<dbReference type="GO" id="GO:0004181">
    <property type="term" value="F:metallocarboxypeptidase activity"/>
    <property type="evidence" value="ECO:0007669"/>
    <property type="project" value="InterPro"/>
</dbReference>
<keyword evidence="9" id="KW-0482">Metalloprotease</keyword>
<evidence type="ECO:0000256" key="7">
    <source>
        <dbReference type="ARBA" id="ARBA00022801"/>
    </source>
</evidence>
<feature type="active site" description="Proton donor/acceptor" evidence="10">
    <location>
        <position position="317"/>
    </location>
</feature>
<evidence type="ECO:0000256" key="10">
    <source>
        <dbReference type="PROSITE-ProRule" id="PRU01379"/>
    </source>
</evidence>
<keyword evidence="8" id="KW-0862">Zinc</keyword>
<dbReference type="PRINTS" id="PR00765">
    <property type="entry name" value="CRBOXYPTASEA"/>
</dbReference>
<evidence type="ECO:0000256" key="3">
    <source>
        <dbReference type="ARBA" id="ARBA00022645"/>
    </source>
</evidence>
<keyword evidence="13" id="KW-1185">Reference proteome</keyword>
<evidence type="ECO:0000256" key="8">
    <source>
        <dbReference type="ARBA" id="ARBA00022833"/>
    </source>
</evidence>
<dbReference type="GO" id="GO:0008270">
    <property type="term" value="F:zinc ion binding"/>
    <property type="evidence" value="ECO:0007669"/>
    <property type="project" value="InterPro"/>
</dbReference>
<name>A0A8B8IHB9_VANTA</name>
<dbReference type="OrthoDB" id="3626597at2759"/>
<dbReference type="PROSITE" id="PS00133">
    <property type="entry name" value="CARBOXYPEPT_ZN_2"/>
    <property type="match status" value="1"/>
</dbReference>
<feature type="region of interest" description="Disordered" evidence="11">
    <location>
        <begin position="27"/>
        <end position="49"/>
    </location>
</feature>
<protein>
    <submittedName>
        <fullName evidence="14">Carboxypeptidase B-like</fullName>
    </submittedName>
</protein>
<keyword evidence="4" id="KW-0645">Protease</keyword>
<organism evidence="13 14">
    <name type="scientific">Vanessa tameamea</name>
    <name type="common">Kamehameha butterfly</name>
    <dbReference type="NCBI Taxonomy" id="334116"/>
    <lineage>
        <taxon>Eukaryota</taxon>
        <taxon>Metazoa</taxon>
        <taxon>Ecdysozoa</taxon>
        <taxon>Arthropoda</taxon>
        <taxon>Hexapoda</taxon>
        <taxon>Insecta</taxon>
        <taxon>Pterygota</taxon>
        <taxon>Neoptera</taxon>
        <taxon>Endopterygota</taxon>
        <taxon>Lepidoptera</taxon>
        <taxon>Glossata</taxon>
        <taxon>Ditrysia</taxon>
        <taxon>Papilionoidea</taxon>
        <taxon>Nymphalidae</taxon>
        <taxon>Nymphalinae</taxon>
        <taxon>Vanessa</taxon>
    </lineage>
</organism>
<evidence type="ECO:0000256" key="9">
    <source>
        <dbReference type="ARBA" id="ARBA00023049"/>
    </source>
</evidence>
<dbReference type="Pfam" id="PF00246">
    <property type="entry name" value="Peptidase_M14"/>
    <property type="match status" value="1"/>
</dbReference>
<dbReference type="PROSITE" id="PS52035">
    <property type="entry name" value="PEPTIDASE_M14"/>
    <property type="match status" value="1"/>
</dbReference>
<sequence length="366" mass="42002">MDVMVDANRKMQVEKLLRDRDIEFEVTGTDGSRNKSPTTGYLSPRPKSPKRTLDWKDFYPLNVIYNFMDNLEIQYPSSCSVTSIGQSVEGRDIKMLKISNSNAGNSGVWIDGGIHSREWITVSVVTYIADQFARNLDNLPENITNKDWYFLPVVNPDGYHYSHTNERMWRKNRARVGNSIFGVDLNRNFGYYWGRGGVDSSSEDPSHLNFRGSEPFSEPETAAIKDFILYSSTRFKIFLTFHAYSEVISFPWCFTADPCADYVNLLEGGTTMSKAIYNVNGRMYKVGNFKDLMYFATGTSIDWSYGSARIPFSYLIELRSRQHKFLLPKEEILDCCKEIIQGVKALAEFVDKKKCLNCSLFYNKNC</sequence>
<reference evidence="14" key="1">
    <citation type="submission" date="2025-08" db="UniProtKB">
        <authorList>
            <consortium name="RefSeq"/>
        </authorList>
    </citation>
    <scope>IDENTIFICATION</scope>
    <source>
        <tissue evidence="14">Whole body</tissue>
    </source>
</reference>
<dbReference type="CDD" id="cd03860">
    <property type="entry name" value="M14_CP_A-B_like"/>
    <property type="match status" value="1"/>
</dbReference>
<dbReference type="SUPFAM" id="SSF53187">
    <property type="entry name" value="Zn-dependent exopeptidases"/>
    <property type="match status" value="1"/>
</dbReference>
<dbReference type="GO" id="GO:0006508">
    <property type="term" value="P:proteolysis"/>
    <property type="evidence" value="ECO:0007669"/>
    <property type="project" value="UniProtKB-KW"/>
</dbReference>
<keyword evidence="7" id="KW-0378">Hydrolase</keyword>
<evidence type="ECO:0000256" key="1">
    <source>
        <dbReference type="ARBA" id="ARBA00001947"/>
    </source>
</evidence>
<dbReference type="FunFam" id="3.40.630.10:FF:000084">
    <property type="entry name" value="Carboxypeptidase B2"/>
    <property type="match status" value="1"/>
</dbReference>
<evidence type="ECO:0000313" key="14">
    <source>
        <dbReference type="RefSeq" id="XP_026495722.1"/>
    </source>
</evidence>
<keyword evidence="5" id="KW-0479">Metal-binding</keyword>
<evidence type="ECO:0000256" key="6">
    <source>
        <dbReference type="ARBA" id="ARBA00022729"/>
    </source>
</evidence>
<dbReference type="OMA" id="GRMYKVG"/>
<evidence type="ECO:0000256" key="4">
    <source>
        <dbReference type="ARBA" id="ARBA00022670"/>
    </source>
</evidence>
<comment type="similarity">
    <text evidence="2 10">Belongs to the peptidase M14 family.</text>
</comment>
<dbReference type="InterPro" id="IPR000834">
    <property type="entry name" value="Peptidase_M14"/>
</dbReference>
<evidence type="ECO:0000256" key="2">
    <source>
        <dbReference type="ARBA" id="ARBA00005988"/>
    </source>
</evidence>
<dbReference type="Proteomes" id="UP001652626">
    <property type="component" value="Chromosome 17"/>
</dbReference>
<dbReference type="SMART" id="SM00631">
    <property type="entry name" value="Zn_pept"/>
    <property type="match status" value="1"/>
</dbReference>
<dbReference type="RefSeq" id="XP_026495722.1">
    <property type="nucleotide sequence ID" value="XM_026639937.2"/>
</dbReference>
<evidence type="ECO:0000259" key="12">
    <source>
        <dbReference type="PROSITE" id="PS52035"/>
    </source>
</evidence>
<dbReference type="PANTHER" id="PTHR11705">
    <property type="entry name" value="PROTEASE FAMILY M14 CARBOXYPEPTIDASE A,B"/>
    <property type="match status" value="1"/>
</dbReference>
<dbReference type="GeneID" id="113400381"/>
<evidence type="ECO:0000256" key="11">
    <source>
        <dbReference type="SAM" id="MobiDB-lite"/>
    </source>
</evidence>
<keyword evidence="3" id="KW-0121">Carboxypeptidase</keyword>
<dbReference type="Gene3D" id="3.40.630.10">
    <property type="entry name" value="Zn peptidases"/>
    <property type="match status" value="1"/>
</dbReference>
<evidence type="ECO:0000256" key="5">
    <source>
        <dbReference type="ARBA" id="ARBA00022723"/>
    </source>
</evidence>
<dbReference type="PANTHER" id="PTHR11705:SF91">
    <property type="entry name" value="FI01817P-RELATED"/>
    <property type="match status" value="1"/>
</dbReference>
<keyword evidence="6" id="KW-0732">Signal</keyword>
<gene>
    <name evidence="14" type="primary">LOC113400381</name>
</gene>
<feature type="compositionally biased region" description="Polar residues" evidence="11">
    <location>
        <begin position="29"/>
        <end position="41"/>
    </location>
</feature>
<evidence type="ECO:0000313" key="13">
    <source>
        <dbReference type="Proteomes" id="UP001652626"/>
    </source>
</evidence>
<dbReference type="GO" id="GO:0005615">
    <property type="term" value="C:extracellular space"/>
    <property type="evidence" value="ECO:0007669"/>
    <property type="project" value="TreeGrafter"/>
</dbReference>